<name>A0A1Y4Q4I9_9FIRM</name>
<dbReference type="Pfam" id="PF13419">
    <property type="entry name" value="HAD_2"/>
    <property type="match status" value="1"/>
</dbReference>
<dbReference type="Proteomes" id="UP000196258">
    <property type="component" value="Unassembled WGS sequence"/>
</dbReference>
<dbReference type="PANTHER" id="PTHR18901">
    <property type="entry name" value="2-DEOXYGLUCOSE-6-PHOSPHATE PHOSPHATASE 2"/>
    <property type="match status" value="1"/>
</dbReference>
<dbReference type="InterPro" id="IPR006439">
    <property type="entry name" value="HAD-SF_hydro_IA"/>
</dbReference>
<reference evidence="1" key="3">
    <citation type="journal article" date="2021" name="PeerJ">
        <title>Extensive microbial diversity within the chicken gut microbiome revealed by metagenomics and culture.</title>
        <authorList>
            <person name="Gilroy R."/>
            <person name="Ravi A."/>
            <person name="Getino M."/>
            <person name="Pursley I."/>
            <person name="Horton D.L."/>
            <person name="Alikhan N.F."/>
            <person name="Baker D."/>
            <person name="Gharbi K."/>
            <person name="Hall N."/>
            <person name="Watson M."/>
            <person name="Adriaenssens E.M."/>
            <person name="Foster-Nyarko E."/>
            <person name="Jarju S."/>
            <person name="Secka A."/>
            <person name="Antonio M."/>
            <person name="Oren A."/>
            <person name="Chaudhuri R.R."/>
            <person name="La Ragione R."/>
            <person name="Hildebrand F."/>
            <person name="Pallen M.J."/>
        </authorList>
    </citation>
    <scope>NUCLEOTIDE SEQUENCE</scope>
    <source>
        <strain evidence="1">CHK193-16274</strain>
    </source>
</reference>
<accession>A0A1Y4Q4I9</accession>
<reference evidence="1" key="4">
    <citation type="submission" date="2021-09" db="EMBL/GenBank/DDBJ databases">
        <authorList>
            <person name="Gilroy R."/>
        </authorList>
    </citation>
    <scope>NUCLEOTIDE SEQUENCE</scope>
    <source>
        <strain evidence="1">CHK193-16274</strain>
    </source>
</reference>
<gene>
    <name evidence="2" type="ORF">B5E91_04140</name>
    <name evidence="1" type="ORF">K8V91_00740</name>
</gene>
<dbReference type="InterPro" id="IPR041492">
    <property type="entry name" value="HAD_2"/>
</dbReference>
<dbReference type="Gene3D" id="1.10.150.240">
    <property type="entry name" value="Putative phosphatase, domain 2"/>
    <property type="match status" value="1"/>
</dbReference>
<dbReference type="InterPro" id="IPR036412">
    <property type="entry name" value="HAD-like_sf"/>
</dbReference>
<sequence>MKLVIFDMDGLMFATEGIDMQCFKKACNEFGYTIEEEFQMGLIGMNEHDTILKLQAKFGEAFPVYDIRALSWKMKMEYFYEKGLPIKKGLKELVSYLKEMKIKIAVASSSSIKIINEYLQLSDLENQFDYIVGGDKVVHSKPDPEIFLKVLEHFNFDSSEALVLEDSNNGILASHRANIPVICVPDLVENKPELLALTYKTLPSLLEVKDEIAKILEGSKC</sequence>
<dbReference type="RefSeq" id="WP_087255326.1">
    <property type="nucleotide sequence ID" value="NZ_CAJFOD010000105.1"/>
</dbReference>
<dbReference type="InterPro" id="IPR023198">
    <property type="entry name" value="PGP-like_dom2"/>
</dbReference>
<dbReference type="SUPFAM" id="SSF56784">
    <property type="entry name" value="HAD-like"/>
    <property type="match status" value="1"/>
</dbReference>
<dbReference type="CDD" id="cd07505">
    <property type="entry name" value="HAD_BPGM-like"/>
    <property type="match status" value="1"/>
</dbReference>
<dbReference type="PRINTS" id="PR00413">
    <property type="entry name" value="HADHALOGNASE"/>
</dbReference>
<organism evidence="2 3">
    <name type="scientific">Thomasclavelia spiroformis</name>
    <dbReference type="NCBI Taxonomy" id="29348"/>
    <lineage>
        <taxon>Bacteria</taxon>
        <taxon>Bacillati</taxon>
        <taxon>Bacillota</taxon>
        <taxon>Erysipelotrichia</taxon>
        <taxon>Erysipelotrichales</taxon>
        <taxon>Coprobacillaceae</taxon>
        <taxon>Thomasclavelia</taxon>
    </lineage>
</organism>
<comment type="caution">
    <text evidence="2">The sequence shown here is derived from an EMBL/GenBank/DDBJ whole genome shotgun (WGS) entry which is preliminary data.</text>
</comment>
<evidence type="ECO:0000313" key="1">
    <source>
        <dbReference type="EMBL" id="HJF39424.1"/>
    </source>
</evidence>
<dbReference type="NCBIfam" id="TIGR01509">
    <property type="entry name" value="HAD-SF-IA-v3"/>
    <property type="match status" value="1"/>
</dbReference>
<proteinExistence type="predicted"/>
<dbReference type="EMBL" id="NFLB01000003">
    <property type="protein sequence ID" value="OUQ06007.1"/>
    <property type="molecule type" value="Genomic_DNA"/>
</dbReference>
<dbReference type="Gene3D" id="3.40.50.1000">
    <property type="entry name" value="HAD superfamily/HAD-like"/>
    <property type="match status" value="1"/>
</dbReference>
<dbReference type="InterPro" id="IPR023214">
    <property type="entry name" value="HAD_sf"/>
</dbReference>
<dbReference type="SFLD" id="SFLDG01129">
    <property type="entry name" value="C1.5:_HAD__Beta-PGM__Phosphata"/>
    <property type="match status" value="1"/>
</dbReference>
<evidence type="ECO:0000313" key="3">
    <source>
        <dbReference type="Proteomes" id="UP000196258"/>
    </source>
</evidence>
<reference evidence="2" key="2">
    <citation type="journal article" date="2018" name="BMC Genomics">
        <title>Whole genome sequencing and function prediction of 133 gut anaerobes isolated from chicken caecum in pure cultures.</title>
        <authorList>
            <person name="Medvecky M."/>
            <person name="Cejkova D."/>
            <person name="Polansky O."/>
            <person name="Karasova D."/>
            <person name="Kubasova T."/>
            <person name="Cizek A."/>
            <person name="Rychlik I."/>
        </authorList>
    </citation>
    <scope>NUCLEOTIDE SEQUENCE</scope>
    <source>
        <strain evidence="2">An149</strain>
    </source>
</reference>
<dbReference type="GO" id="GO:0016787">
    <property type="term" value="F:hydrolase activity"/>
    <property type="evidence" value="ECO:0007669"/>
    <property type="project" value="UniProtKB-KW"/>
</dbReference>
<evidence type="ECO:0000313" key="2">
    <source>
        <dbReference type="EMBL" id="OUQ06007.1"/>
    </source>
</evidence>
<dbReference type="AlphaFoldDB" id="A0A1Y4Q4I9"/>
<dbReference type="SFLD" id="SFLDS00003">
    <property type="entry name" value="Haloacid_Dehalogenase"/>
    <property type="match status" value="1"/>
</dbReference>
<dbReference type="EMBL" id="DYWV01000026">
    <property type="protein sequence ID" value="HJF39424.1"/>
    <property type="molecule type" value="Genomic_DNA"/>
</dbReference>
<reference evidence="3" key="1">
    <citation type="submission" date="2017-04" db="EMBL/GenBank/DDBJ databases">
        <title>Function of individual gut microbiota members based on whole genome sequencing of pure cultures obtained from chicken caecum.</title>
        <authorList>
            <person name="Medvecky M."/>
            <person name="Cejkova D."/>
            <person name="Polansky O."/>
            <person name="Karasova D."/>
            <person name="Kubasova T."/>
            <person name="Cizek A."/>
            <person name="Rychlik I."/>
        </authorList>
    </citation>
    <scope>NUCLEOTIDE SEQUENCE [LARGE SCALE GENOMIC DNA]</scope>
    <source>
        <strain evidence="3">An149</strain>
    </source>
</reference>
<protein>
    <submittedName>
        <fullName evidence="1">HAD family phosphatase</fullName>
    </submittedName>
    <submittedName>
        <fullName evidence="2">Hydrolase</fullName>
    </submittedName>
</protein>
<keyword evidence="2" id="KW-0378">Hydrolase</keyword>
<dbReference type="Proteomes" id="UP000749320">
    <property type="component" value="Unassembled WGS sequence"/>
</dbReference>
<dbReference type="PANTHER" id="PTHR18901:SF38">
    <property type="entry name" value="PSEUDOURIDINE-5'-PHOSPHATASE"/>
    <property type="match status" value="1"/>
</dbReference>